<name>A0A2P4UNX2_9ACTN</name>
<gene>
    <name evidence="2" type="ORF">BTM25_11530</name>
</gene>
<organism evidence="2 3">
    <name type="scientific">Actinomadura rubteroloni</name>
    <dbReference type="NCBI Taxonomy" id="1926885"/>
    <lineage>
        <taxon>Bacteria</taxon>
        <taxon>Bacillati</taxon>
        <taxon>Actinomycetota</taxon>
        <taxon>Actinomycetes</taxon>
        <taxon>Streptosporangiales</taxon>
        <taxon>Thermomonosporaceae</taxon>
        <taxon>Actinomadura</taxon>
    </lineage>
</organism>
<evidence type="ECO:0000256" key="1">
    <source>
        <dbReference type="SAM" id="MobiDB-lite"/>
    </source>
</evidence>
<proteinExistence type="predicted"/>
<keyword evidence="3" id="KW-1185">Reference proteome</keyword>
<comment type="caution">
    <text evidence="2">The sequence shown here is derived from an EMBL/GenBank/DDBJ whole genome shotgun (WGS) entry which is preliminary data.</text>
</comment>
<evidence type="ECO:0000313" key="3">
    <source>
        <dbReference type="Proteomes" id="UP000242367"/>
    </source>
</evidence>
<dbReference type="AlphaFoldDB" id="A0A2P4UNX2"/>
<dbReference type="EMBL" id="MTBP01000001">
    <property type="protein sequence ID" value="POM26747.1"/>
    <property type="molecule type" value="Genomic_DNA"/>
</dbReference>
<feature type="region of interest" description="Disordered" evidence="1">
    <location>
        <begin position="91"/>
        <end position="114"/>
    </location>
</feature>
<dbReference type="Proteomes" id="UP000242367">
    <property type="component" value="Unassembled WGS sequence"/>
</dbReference>
<reference evidence="2 3" key="1">
    <citation type="journal article" date="2017" name="Chemistry">
        <title>Isolation, Biosynthesis and Chemical Modifications of Rubterolones A-F: Rare Tropolone Alkaloids from Actinomadura sp. 5-2.</title>
        <authorList>
            <person name="Guo H."/>
            <person name="Benndorf R."/>
            <person name="Leichnitz D."/>
            <person name="Klassen J.L."/>
            <person name="Vollmers J."/>
            <person name="Gorls H."/>
            <person name="Steinacker M."/>
            <person name="Weigel C."/>
            <person name="Dahse H.M."/>
            <person name="Kaster A.K."/>
            <person name="de Beer Z.W."/>
            <person name="Poulsen M."/>
            <person name="Beemelmanns C."/>
        </authorList>
    </citation>
    <scope>NUCLEOTIDE SEQUENCE [LARGE SCALE GENOMIC DNA]</scope>
    <source>
        <strain evidence="2 3">5-2</strain>
    </source>
</reference>
<accession>A0A2P4UNX2</accession>
<dbReference type="RefSeq" id="WP_146058973.1">
    <property type="nucleotide sequence ID" value="NZ_MTBP01000001.1"/>
</dbReference>
<protein>
    <submittedName>
        <fullName evidence="2">Uncharacterized protein</fullName>
    </submittedName>
</protein>
<evidence type="ECO:0000313" key="2">
    <source>
        <dbReference type="EMBL" id="POM26747.1"/>
    </source>
</evidence>
<sequence length="114" mass="12602">MLIASKLVSWYGHPNHKIISVANALTGLVKAFELHADANPRDAFDLRIHANEVRGLRDDLLEATGQSGATLNEWRGADEWTAAIAHFTQGNRQWPARPSRDPLLTLAEAPPIEE</sequence>